<feature type="compositionally biased region" description="Low complexity" evidence="1">
    <location>
        <begin position="109"/>
        <end position="132"/>
    </location>
</feature>
<protein>
    <recommendedName>
        <fullName evidence="2">LDB19 N-terminal domain-containing protein</fullName>
    </recommendedName>
</protein>
<comment type="caution">
    <text evidence="3">The sequence shown here is derived from an EMBL/GenBank/DDBJ whole genome shotgun (WGS) entry which is preliminary data.</text>
</comment>
<dbReference type="EMBL" id="PDNA01000126">
    <property type="protein sequence ID" value="PGH11884.1"/>
    <property type="molecule type" value="Genomic_DNA"/>
</dbReference>
<dbReference type="PANTHER" id="PTHR11188:SF76">
    <property type="entry name" value="PROTEIN LDB19"/>
    <property type="match status" value="1"/>
</dbReference>
<feature type="compositionally biased region" description="Basic residues" evidence="1">
    <location>
        <begin position="97"/>
        <end position="108"/>
    </location>
</feature>
<dbReference type="PANTHER" id="PTHR11188">
    <property type="entry name" value="ARRESTIN DOMAIN CONTAINING PROTEIN"/>
    <property type="match status" value="1"/>
</dbReference>
<dbReference type="OrthoDB" id="3832628at2759"/>
<dbReference type="AlphaFoldDB" id="A0A2B7XJH0"/>
<dbReference type="InterPro" id="IPR024391">
    <property type="entry name" value="LDB19_N"/>
</dbReference>
<feature type="compositionally biased region" description="Low complexity" evidence="1">
    <location>
        <begin position="560"/>
        <end position="583"/>
    </location>
</feature>
<proteinExistence type="predicted"/>
<dbReference type="InterPro" id="IPR014752">
    <property type="entry name" value="Arrestin-like_C"/>
</dbReference>
<feature type="compositionally biased region" description="Low complexity" evidence="1">
    <location>
        <begin position="65"/>
        <end position="80"/>
    </location>
</feature>
<feature type="compositionally biased region" description="Basic residues" evidence="1">
    <location>
        <begin position="35"/>
        <end position="49"/>
    </location>
</feature>
<feature type="region of interest" description="Disordered" evidence="1">
    <location>
        <begin position="97"/>
        <end position="132"/>
    </location>
</feature>
<evidence type="ECO:0000259" key="2">
    <source>
        <dbReference type="Pfam" id="PF13002"/>
    </source>
</evidence>
<dbReference type="STRING" id="1447883.A0A2B7XJH0"/>
<feature type="compositionally biased region" description="Acidic residues" evidence="1">
    <location>
        <begin position="621"/>
        <end position="631"/>
    </location>
</feature>
<dbReference type="GO" id="GO:0070086">
    <property type="term" value="P:ubiquitin-dependent endocytosis"/>
    <property type="evidence" value="ECO:0007669"/>
    <property type="project" value="TreeGrafter"/>
</dbReference>
<evidence type="ECO:0000313" key="3">
    <source>
        <dbReference type="EMBL" id="PGH11884.1"/>
    </source>
</evidence>
<feature type="region of interest" description="Disordered" evidence="1">
    <location>
        <begin position="413"/>
        <end position="434"/>
    </location>
</feature>
<feature type="domain" description="LDB19 N-terminal" evidence="2">
    <location>
        <begin position="178"/>
        <end position="354"/>
    </location>
</feature>
<sequence>MPGRLLASFVRSSSPSPSPSRRNDNSSSSSSSSSRSKHLSSSPKRKKLLSHNPAIARPHTPPLPSSASASAASTTSSEGSTTERRLSFAMDHLIHLHRNRDHKEKRRSLGYSRSSGDWSSSHDSSSSLQTSGTLDVVIESPPLVMYGSPTHSSGALLSGRLRLSVNELPGEITLSTFRMQLISTIMAKKPVSKDCAACSTRTAELSKWEFLTEPILLKKGNHEFPFSYLLPGHLPATSTGSLGSIEYHLSAVAQTSSGEEIRFQSPLKVQRAILPGPDKASIRIFPPTNLTGRVVLPSVIHPMGKFPVSMTLSGVVESKSEDAATRWRLRKMMWRIEEHQKIISSPCGKHAHRLGGDGNKGILHQDTRIIGHNEEKNGWKTDFDTAGGEITMEFEAGVKLGCNPVCDVSANHHNRHHNNNNNGPDNSTTNQDSPINHLEVKHNLVIELIVAEEICSHKSTKLATPTGAARVLRMLFHLNLTERSGLGISWDEEMPPVYNDVPASPPGYTFGDGDFAIHRPSAAIEAYMGSPLQLPEYEELEAMERFGRLDLNSPTSQSRPGSSAGSANNAPPAPAASSPDAGAEFPPLAMQVSRSRGARITVDDLQTEPQQLSARQQRSGEEEEDDAAGDR</sequence>
<evidence type="ECO:0000256" key="1">
    <source>
        <dbReference type="SAM" id="MobiDB-lite"/>
    </source>
</evidence>
<name>A0A2B7XJH0_POLH7</name>
<feature type="compositionally biased region" description="Polar residues" evidence="1">
    <location>
        <begin position="607"/>
        <end position="617"/>
    </location>
</feature>
<dbReference type="Proteomes" id="UP000224634">
    <property type="component" value="Unassembled WGS sequence"/>
</dbReference>
<feature type="compositionally biased region" description="Low complexity" evidence="1">
    <location>
        <begin position="25"/>
        <end position="34"/>
    </location>
</feature>
<feature type="region of interest" description="Disordered" evidence="1">
    <location>
        <begin position="550"/>
        <end position="631"/>
    </location>
</feature>
<dbReference type="GO" id="GO:0005829">
    <property type="term" value="C:cytosol"/>
    <property type="evidence" value="ECO:0007669"/>
    <property type="project" value="TreeGrafter"/>
</dbReference>
<organism evidence="3 4">
    <name type="scientific">Polytolypa hystricis (strain UAMH7299)</name>
    <dbReference type="NCBI Taxonomy" id="1447883"/>
    <lineage>
        <taxon>Eukaryota</taxon>
        <taxon>Fungi</taxon>
        <taxon>Dikarya</taxon>
        <taxon>Ascomycota</taxon>
        <taxon>Pezizomycotina</taxon>
        <taxon>Eurotiomycetes</taxon>
        <taxon>Eurotiomycetidae</taxon>
        <taxon>Onygenales</taxon>
        <taxon>Onygenales incertae sedis</taxon>
        <taxon>Polytolypa</taxon>
    </lineage>
</organism>
<dbReference type="GO" id="GO:0031625">
    <property type="term" value="F:ubiquitin protein ligase binding"/>
    <property type="evidence" value="ECO:0007669"/>
    <property type="project" value="TreeGrafter"/>
</dbReference>
<accession>A0A2B7XJH0</accession>
<dbReference type="SUPFAM" id="SSF81296">
    <property type="entry name" value="E set domains"/>
    <property type="match status" value="1"/>
</dbReference>
<keyword evidence="4" id="KW-1185">Reference proteome</keyword>
<feature type="compositionally biased region" description="Polar residues" evidence="1">
    <location>
        <begin position="423"/>
        <end position="434"/>
    </location>
</feature>
<reference evidence="3 4" key="1">
    <citation type="submission" date="2017-10" db="EMBL/GenBank/DDBJ databases">
        <title>Comparative genomics in systemic dimorphic fungi from Ajellomycetaceae.</title>
        <authorList>
            <person name="Munoz J.F."/>
            <person name="Mcewen J.G."/>
            <person name="Clay O.K."/>
            <person name="Cuomo C.A."/>
        </authorList>
    </citation>
    <scope>NUCLEOTIDE SEQUENCE [LARGE SCALE GENOMIC DNA]</scope>
    <source>
        <strain evidence="3 4">UAMH7299</strain>
    </source>
</reference>
<dbReference type="GO" id="GO:0030674">
    <property type="term" value="F:protein-macromolecule adaptor activity"/>
    <property type="evidence" value="ECO:0007669"/>
    <property type="project" value="TreeGrafter"/>
</dbReference>
<dbReference type="GO" id="GO:0005886">
    <property type="term" value="C:plasma membrane"/>
    <property type="evidence" value="ECO:0007669"/>
    <property type="project" value="TreeGrafter"/>
</dbReference>
<gene>
    <name evidence="3" type="ORF">AJ80_06949</name>
</gene>
<dbReference type="Gene3D" id="2.60.40.640">
    <property type="match status" value="1"/>
</dbReference>
<dbReference type="Pfam" id="PF13002">
    <property type="entry name" value="LDB19"/>
    <property type="match status" value="1"/>
</dbReference>
<feature type="region of interest" description="Disordered" evidence="1">
    <location>
        <begin position="1"/>
        <end position="83"/>
    </location>
</feature>
<dbReference type="InterPro" id="IPR050357">
    <property type="entry name" value="Arrestin_domain-protein"/>
</dbReference>
<evidence type="ECO:0000313" key="4">
    <source>
        <dbReference type="Proteomes" id="UP000224634"/>
    </source>
</evidence>
<dbReference type="InterPro" id="IPR014756">
    <property type="entry name" value="Ig_E-set"/>
</dbReference>